<organism evidence="2 3">
    <name type="scientific">Saccoglossus kowalevskii</name>
    <name type="common">Acorn worm</name>
    <dbReference type="NCBI Taxonomy" id="10224"/>
    <lineage>
        <taxon>Eukaryota</taxon>
        <taxon>Metazoa</taxon>
        <taxon>Hemichordata</taxon>
        <taxon>Enteropneusta</taxon>
        <taxon>Harrimaniidae</taxon>
        <taxon>Saccoglossus</taxon>
    </lineage>
</organism>
<accession>A0ABM0MN41</accession>
<feature type="compositionally biased region" description="Pro residues" evidence="1">
    <location>
        <begin position="483"/>
        <end position="492"/>
    </location>
</feature>
<feature type="region of interest" description="Disordered" evidence="1">
    <location>
        <begin position="257"/>
        <end position="545"/>
    </location>
</feature>
<feature type="compositionally biased region" description="Low complexity" evidence="1">
    <location>
        <begin position="646"/>
        <end position="660"/>
    </location>
</feature>
<feature type="compositionally biased region" description="Low complexity" evidence="1">
    <location>
        <begin position="434"/>
        <end position="451"/>
    </location>
</feature>
<feature type="compositionally biased region" description="Polar residues" evidence="1">
    <location>
        <begin position="133"/>
        <end position="142"/>
    </location>
</feature>
<feature type="compositionally biased region" description="Polar residues" evidence="1">
    <location>
        <begin position="330"/>
        <end position="421"/>
    </location>
</feature>
<feature type="compositionally biased region" description="Polar residues" evidence="1">
    <location>
        <begin position="270"/>
        <end position="279"/>
    </location>
</feature>
<feature type="compositionally biased region" description="Basic and acidic residues" evidence="1">
    <location>
        <begin position="30"/>
        <end position="49"/>
    </location>
</feature>
<evidence type="ECO:0000256" key="1">
    <source>
        <dbReference type="SAM" id="MobiDB-lite"/>
    </source>
</evidence>
<evidence type="ECO:0000313" key="2">
    <source>
        <dbReference type="Proteomes" id="UP000694865"/>
    </source>
</evidence>
<keyword evidence="2" id="KW-1185">Reference proteome</keyword>
<sequence length="739" mass="76876">MGCGASKSSPDVTLKVDANKRLSIAVKRRQSLDKRHRDSIAQGDVKDAFGDPNSSSRKAERSHTAKDGRIFPIAVMMDEAKLEDLEVSPSNSTHNDVGVTKKASENTVPLAAESKVSRSTVVSESRSRHTVRGTPSNRSNVNGTGGLSLGSRSSAHDAANNIGIPTSPPIGITDKGDAVIARRLSGNILMMDENRVATVINPHPERPAVEVIPPPPTRIVNSRTSVRSRKTDSTLRMEKIEEACAIAEILSSKPASLMNFGDSKVPSARASGTSSTSKQPTPPNSRSASSSGSHTQKIQSPKASLKRLHSLTIDVGSISPPGTPTEISGVVSSSETSAKTSQVDNGKTSRPASAKASQVDNGKTSRPASAKASQVDNGKSSHPASAKTSQVDNGTTSRPASAKASQVDNGKTSRPASPKISQDSKVEVARSKSSRTASAKSSSSSRRCSPAVLTPSQSPTLLSPRKSIQSIGSFKSSAAVLPPIKPSPPSSPRPSSRSSTSPNMLTPNASIQLIGSLRGSSTVLPSIQPSPPSSPKKSQQSVAIPRVIRSARIKSVIDYSERPLTPPANDKLMAKISVSVNPHQPIKSPLASPRSSQQVLPSISPSASRPSSRTSRKGSDMSIIELCTSKPDVEVPTISPAPRNSPLPRIAPSSSSRSSPVEQPLPSTSTTVQIPSAEGLLMSTSKSLEVEGIKASASVGITINPCSPGTSSGSVMKVISAPAWGEVEAAVKTSAPQED</sequence>
<dbReference type="GeneID" id="102801175"/>
<feature type="compositionally biased region" description="Low complexity" evidence="1">
    <location>
        <begin position="601"/>
        <end position="613"/>
    </location>
</feature>
<protein>
    <submittedName>
        <fullName evidence="3">Flocculation protein FLO11-like</fullName>
    </submittedName>
</protein>
<proteinExistence type="predicted"/>
<feature type="compositionally biased region" description="Polar residues" evidence="1">
    <location>
        <begin position="665"/>
        <end position="674"/>
    </location>
</feature>
<feature type="region of interest" description="Disordered" evidence="1">
    <location>
        <begin position="207"/>
        <end position="233"/>
    </location>
</feature>
<evidence type="ECO:0000313" key="3">
    <source>
        <dbReference type="RefSeq" id="XP_006821432.1"/>
    </source>
</evidence>
<feature type="compositionally biased region" description="Basic and acidic residues" evidence="1">
    <location>
        <begin position="57"/>
        <end position="66"/>
    </location>
</feature>
<feature type="region of interest" description="Disordered" evidence="1">
    <location>
        <begin position="112"/>
        <end position="159"/>
    </location>
</feature>
<feature type="compositionally biased region" description="Polar residues" evidence="1">
    <location>
        <begin position="454"/>
        <end position="476"/>
    </location>
</feature>
<feature type="compositionally biased region" description="Low complexity" evidence="1">
    <location>
        <begin position="113"/>
        <end position="124"/>
    </location>
</feature>
<dbReference type="RefSeq" id="XP_006821432.1">
    <property type="nucleotide sequence ID" value="XM_006821369.1"/>
</dbReference>
<name>A0ABM0MN41_SACKO</name>
<reference evidence="3" key="1">
    <citation type="submission" date="2025-08" db="UniProtKB">
        <authorList>
            <consortium name="RefSeq"/>
        </authorList>
    </citation>
    <scope>IDENTIFICATION</scope>
    <source>
        <tissue evidence="3">Testes</tissue>
    </source>
</reference>
<gene>
    <name evidence="3" type="primary">LOC102801175</name>
</gene>
<feature type="compositionally biased region" description="Polar residues" evidence="1">
    <location>
        <begin position="503"/>
        <end position="524"/>
    </location>
</feature>
<feature type="compositionally biased region" description="Low complexity" evidence="1">
    <location>
        <begin position="493"/>
        <end position="502"/>
    </location>
</feature>
<feature type="region of interest" description="Disordered" evidence="1">
    <location>
        <begin position="27"/>
        <end position="66"/>
    </location>
</feature>
<feature type="region of interest" description="Disordered" evidence="1">
    <location>
        <begin position="575"/>
        <end position="676"/>
    </location>
</feature>
<dbReference type="Proteomes" id="UP000694865">
    <property type="component" value="Unplaced"/>
</dbReference>